<evidence type="ECO:0000256" key="14">
    <source>
        <dbReference type="RuleBase" id="RU003651"/>
    </source>
</evidence>
<dbReference type="Pfam" id="PF00004">
    <property type="entry name" value="AAA"/>
    <property type="match status" value="1"/>
</dbReference>
<gene>
    <name evidence="17" type="ORF">BSTOLATCC_MIC37840</name>
</gene>
<evidence type="ECO:0000259" key="16">
    <source>
        <dbReference type="SMART" id="SM00382"/>
    </source>
</evidence>
<reference evidence="17" key="1">
    <citation type="submission" date="2021-09" db="EMBL/GenBank/DDBJ databases">
        <authorList>
            <consortium name="AG Swart"/>
            <person name="Singh M."/>
            <person name="Singh A."/>
            <person name="Seah K."/>
            <person name="Emmerich C."/>
        </authorList>
    </citation>
    <scope>NUCLEOTIDE SEQUENCE</scope>
    <source>
        <strain evidence="17">ATCC30299</strain>
    </source>
</reference>
<dbReference type="GO" id="GO:0046872">
    <property type="term" value="F:metal ion binding"/>
    <property type="evidence" value="ECO:0007669"/>
    <property type="project" value="UniProtKB-KW"/>
</dbReference>
<name>A0AAU9JW28_9CILI</name>
<dbReference type="PANTHER" id="PTHR23076:SF97">
    <property type="entry name" value="ATP-DEPENDENT ZINC METALLOPROTEASE YME1L1"/>
    <property type="match status" value="1"/>
</dbReference>
<dbReference type="InterPro" id="IPR003593">
    <property type="entry name" value="AAA+_ATPase"/>
</dbReference>
<dbReference type="CDD" id="cd19501">
    <property type="entry name" value="RecA-like_FtsH"/>
    <property type="match status" value="1"/>
</dbReference>
<keyword evidence="7" id="KW-0378">Hydrolase</keyword>
<keyword evidence="11 15" id="KW-1133">Transmembrane helix</keyword>
<keyword evidence="8" id="KW-0862">Zinc</keyword>
<evidence type="ECO:0000256" key="2">
    <source>
        <dbReference type="ARBA" id="ARBA00004141"/>
    </source>
</evidence>
<organism evidence="17 18">
    <name type="scientific">Blepharisma stoltei</name>
    <dbReference type="NCBI Taxonomy" id="1481888"/>
    <lineage>
        <taxon>Eukaryota</taxon>
        <taxon>Sar</taxon>
        <taxon>Alveolata</taxon>
        <taxon>Ciliophora</taxon>
        <taxon>Postciliodesmatophora</taxon>
        <taxon>Heterotrichea</taxon>
        <taxon>Heterotrichida</taxon>
        <taxon>Blepharismidae</taxon>
        <taxon>Blepharisma</taxon>
    </lineage>
</organism>
<evidence type="ECO:0000256" key="8">
    <source>
        <dbReference type="ARBA" id="ARBA00022833"/>
    </source>
</evidence>
<dbReference type="GO" id="GO:0004176">
    <property type="term" value="F:ATP-dependent peptidase activity"/>
    <property type="evidence" value="ECO:0007669"/>
    <property type="project" value="TreeGrafter"/>
</dbReference>
<dbReference type="SMART" id="SM00382">
    <property type="entry name" value="AAA"/>
    <property type="match status" value="1"/>
</dbReference>
<dbReference type="PANTHER" id="PTHR23076">
    <property type="entry name" value="METALLOPROTEASE M41 FTSH"/>
    <property type="match status" value="1"/>
</dbReference>
<evidence type="ECO:0000256" key="1">
    <source>
        <dbReference type="ARBA" id="ARBA00001947"/>
    </source>
</evidence>
<dbReference type="EMBL" id="CAJZBQ010000037">
    <property type="protein sequence ID" value="CAG9325094.1"/>
    <property type="molecule type" value="Genomic_DNA"/>
</dbReference>
<keyword evidence="9 14" id="KW-0067">ATP-binding</keyword>
<dbReference type="PROSITE" id="PS00674">
    <property type="entry name" value="AAA"/>
    <property type="match status" value="1"/>
</dbReference>
<keyword evidence="4 15" id="KW-0812">Transmembrane</keyword>
<evidence type="ECO:0000256" key="9">
    <source>
        <dbReference type="ARBA" id="ARBA00022840"/>
    </source>
</evidence>
<keyword evidence="18" id="KW-1185">Reference proteome</keyword>
<dbReference type="InterPro" id="IPR003960">
    <property type="entry name" value="ATPase_AAA_CS"/>
</dbReference>
<dbReference type="Pfam" id="PF17862">
    <property type="entry name" value="AAA_lid_3"/>
    <property type="match status" value="1"/>
</dbReference>
<keyword evidence="6 14" id="KW-0547">Nucleotide-binding</keyword>
<keyword evidence="13 15" id="KW-0472">Membrane</keyword>
<evidence type="ECO:0000256" key="4">
    <source>
        <dbReference type="ARBA" id="ARBA00022692"/>
    </source>
</evidence>
<dbReference type="GO" id="GO:0016887">
    <property type="term" value="F:ATP hydrolysis activity"/>
    <property type="evidence" value="ECO:0007669"/>
    <property type="project" value="InterPro"/>
</dbReference>
<evidence type="ECO:0000256" key="11">
    <source>
        <dbReference type="ARBA" id="ARBA00022989"/>
    </source>
</evidence>
<dbReference type="GO" id="GO:0030163">
    <property type="term" value="P:protein catabolic process"/>
    <property type="evidence" value="ECO:0007669"/>
    <property type="project" value="TreeGrafter"/>
</dbReference>
<dbReference type="InterPro" id="IPR003959">
    <property type="entry name" value="ATPase_AAA_core"/>
</dbReference>
<dbReference type="GO" id="GO:0006508">
    <property type="term" value="P:proteolysis"/>
    <property type="evidence" value="ECO:0007669"/>
    <property type="project" value="UniProtKB-KW"/>
</dbReference>
<comment type="subcellular location">
    <subcellularLocation>
        <location evidence="2">Membrane</location>
        <topology evidence="2">Multi-pass membrane protein</topology>
    </subcellularLocation>
</comment>
<evidence type="ECO:0000313" key="17">
    <source>
        <dbReference type="EMBL" id="CAG9325094.1"/>
    </source>
</evidence>
<dbReference type="GO" id="GO:0005886">
    <property type="term" value="C:plasma membrane"/>
    <property type="evidence" value="ECO:0007669"/>
    <property type="project" value="TreeGrafter"/>
</dbReference>
<dbReference type="InterPro" id="IPR027417">
    <property type="entry name" value="P-loop_NTPase"/>
</dbReference>
<dbReference type="GO" id="GO:0008237">
    <property type="term" value="F:metallopeptidase activity"/>
    <property type="evidence" value="ECO:0007669"/>
    <property type="project" value="UniProtKB-KW"/>
</dbReference>
<evidence type="ECO:0000256" key="13">
    <source>
        <dbReference type="ARBA" id="ARBA00023136"/>
    </source>
</evidence>
<evidence type="ECO:0000256" key="5">
    <source>
        <dbReference type="ARBA" id="ARBA00022723"/>
    </source>
</evidence>
<dbReference type="Gene3D" id="1.10.8.60">
    <property type="match status" value="1"/>
</dbReference>
<feature type="domain" description="AAA+ ATPase" evidence="16">
    <location>
        <begin position="180"/>
        <end position="319"/>
    </location>
</feature>
<keyword evidence="12" id="KW-0482">Metalloprotease</keyword>
<keyword evidence="5" id="KW-0479">Metal-binding</keyword>
<evidence type="ECO:0000256" key="12">
    <source>
        <dbReference type="ARBA" id="ARBA00023049"/>
    </source>
</evidence>
<accession>A0AAU9JW28</accession>
<dbReference type="AlphaFoldDB" id="A0AAU9JW28"/>
<protein>
    <recommendedName>
        <fullName evidence="16">AAA+ ATPase domain-containing protein</fullName>
    </recommendedName>
</protein>
<evidence type="ECO:0000256" key="7">
    <source>
        <dbReference type="ARBA" id="ARBA00022801"/>
    </source>
</evidence>
<evidence type="ECO:0000256" key="6">
    <source>
        <dbReference type="ARBA" id="ARBA00022741"/>
    </source>
</evidence>
<keyword evidence="10" id="KW-0809">Transit peptide</keyword>
<evidence type="ECO:0000313" key="18">
    <source>
        <dbReference type="Proteomes" id="UP001162131"/>
    </source>
</evidence>
<keyword evidence="3" id="KW-0645">Protease</keyword>
<proteinExistence type="inferred from homology"/>
<sequence length="410" mass="45508">METLNRIWNYLKKPKVYKKIIIIATVTASIVVLRKLSKLVNSHVSLTAFLASLNTGTVKEVIDYGDTISFKSSDGKWFNTNTATIPKADLISAAARNRVEYTSKSPSIVLAAIPQVVAALGASIMLYTLTRNPTPKRVLEHQTGISFKDIAGNQEAKQSLQEIIQFFKSPEKFIKVGATLPRGVLLFGPPGTGKTMLAKAVATEAGVNFIQTSGSEYIELFVGVGAKRVRDVFAQARQNSPCIIFIDEVDSLALQRGLSSDKSNMELHSTVNQLLSEMDGFVQSDRIVVLAATNKHTILDDAILRPGRFDRKIQVNLPEYEIRLQILKFNLANRQNEISEDCLKMMAENTDNCNGAEIASIINEASFLCVRDDRECITERDVIESFQRMKEGKLKFVAEKLAKSMLAYHK</sequence>
<comment type="similarity">
    <text evidence="14">Belongs to the AAA ATPase family.</text>
</comment>
<evidence type="ECO:0000256" key="15">
    <source>
        <dbReference type="SAM" id="Phobius"/>
    </source>
</evidence>
<comment type="caution">
    <text evidence="17">The sequence shown here is derived from an EMBL/GenBank/DDBJ whole genome shotgun (WGS) entry which is preliminary data.</text>
</comment>
<comment type="cofactor">
    <cofactor evidence="1">
        <name>Zn(2+)</name>
        <dbReference type="ChEBI" id="CHEBI:29105"/>
    </cofactor>
</comment>
<dbReference type="GO" id="GO:0005524">
    <property type="term" value="F:ATP binding"/>
    <property type="evidence" value="ECO:0007669"/>
    <property type="project" value="UniProtKB-KW"/>
</dbReference>
<dbReference type="Proteomes" id="UP001162131">
    <property type="component" value="Unassembled WGS sequence"/>
</dbReference>
<dbReference type="InterPro" id="IPR041569">
    <property type="entry name" value="AAA_lid_3"/>
</dbReference>
<evidence type="ECO:0000256" key="10">
    <source>
        <dbReference type="ARBA" id="ARBA00022946"/>
    </source>
</evidence>
<dbReference type="Gene3D" id="3.40.50.300">
    <property type="entry name" value="P-loop containing nucleotide triphosphate hydrolases"/>
    <property type="match status" value="1"/>
</dbReference>
<dbReference type="Gene3D" id="3.30.720.210">
    <property type="match status" value="1"/>
</dbReference>
<dbReference type="FunFam" id="3.40.50.300:FF:000277">
    <property type="entry name" value="ATP-dependent zinc metalloprotease FtsH"/>
    <property type="match status" value="1"/>
</dbReference>
<evidence type="ECO:0000256" key="3">
    <source>
        <dbReference type="ARBA" id="ARBA00022670"/>
    </source>
</evidence>
<feature type="transmembrane region" description="Helical" evidence="15">
    <location>
        <begin position="108"/>
        <end position="129"/>
    </location>
</feature>
<dbReference type="SUPFAM" id="SSF52540">
    <property type="entry name" value="P-loop containing nucleoside triphosphate hydrolases"/>
    <property type="match status" value="1"/>
</dbReference>